<evidence type="ECO:0000256" key="1">
    <source>
        <dbReference type="SAM" id="MobiDB-lite"/>
    </source>
</evidence>
<feature type="compositionally biased region" description="Basic and acidic residues" evidence="1">
    <location>
        <begin position="157"/>
        <end position="170"/>
    </location>
</feature>
<feature type="compositionally biased region" description="Basic residues" evidence="1">
    <location>
        <begin position="99"/>
        <end position="115"/>
    </location>
</feature>
<dbReference type="EMBL" id="BSXT01004236">
    <property type="protein sequence ID" value="GMF57195.1"/>
    <property type="molecule type" value="Genomic_DNA"/>
</dbReference>
<feature type="compositionally biased region" description="Basic and acidic residues" evidence="1">
    <location>
        <begin position="139"/>
        <end position="150"/>
    </location>
</feature>
<name>A0A9W6Y6B2_9STRA</name>
<proteinExistence type="predicted"/>
<reference evidence="2" key="1">
    <citation type="submission" date="2023-04" db="EMBL/GenBank/DDBJ databases">
        <title>Phytophthora fragariaefolia NBRC 109709.</title>
        <authorList>
            <person name="Ichikawa N."/>
            <person name="Sato H."/>
            <person name="Tonouchi N."/>
        </authorList>
    </citation>
    <scope>NUCLEOTIDE SEQUENCE</scope>
    <source>
        <strain evidence="2">NBRC 109709</strain>
    </source>
</reference>
<feature type="compositionally biased region" description="Basic residues" evidence="1">
    <location>
        <begin position="124"/>
        <end position="134"/>
    </location>
</feature>
<feature type="compositionally biased region" description="Low complexity" evidence="1">
    <location>
        <begin position="11"/>
        <end position="21"/>
    </location>
</feature>
<dbReference type="OrthoDB" id="146041at2759"/>
<sequence length="219" mass="23021">MTTEIKIILRAAPDALGAAGPAEHDTDAPTPSKAEEKPPVPASKKHSGDPEETKGTSASTKYANDADKAKKTHALEMLTTCAEAERKPPASKNLAAAAAKKKKTSASSKPTRKVTKTTASSKPTPKKPAVKKPAAKQLPKKEDATKENRKTTRLRPKRTDVRSPGPHEEVNSDSSDTDTPTPRLVTGVDPPAVDAPQALRARTSTTAHAASANFATTPL</sequence>
<feature type="compositionally biased region" description="Low complexity" evidence="1">
    <location>
        <begin position="198"/>
        <end position="219"/>
    </location>
</feature>
<keyword evidence="3" id="KW-1185">Reference proteome</keyword>
<feature type="region of interest" description="Disordered" evidence="1">
    <location>
        <begin position="1"/>
        <end position="219"/>
    </location>
</feature>
<gene>
    <name evidence="2" type="ORF">Pfra01_002439800</name>
</gene>
<accession>A0A9W6Y6B2</accession>
<comment type="caution">
    <text evidence="2">The sequence shown here is derived from an EMBL/GenBank/DDBJ whole genome shotgun (WGS) entry which is preliminary data.</text>
</comment>
<dbReference type="Proteomes" id="UP001165121">
    <property type="component" value="Unassembled WGS sequence"/>
</dbReference>
<organism evidence="2 3">
    <name type="scientific">Phytophthora fragariaefolia</name>
    <dbReference type="NCBI Taxonomy" id="1490495"/>
    <lineage>
        <taxon>Eukaryota</taxon>
        <taxon>Sar</taxon>
        <taxon>Stramenopiles</taxon>
        <taxon>Oomycota</taxon>
        <taxon>Peronosporomycetes</taxon>
        <taxon>Peronosporales</taxon>
        <taxon>Peronosporaceae</taxon>
        <taxon>Phytophthora</taxon>
    </lineage>
</organism>
<dbReference type="AlphaFoldDB" id="A0A9W6Y6B2"/>
<evidence type="ECO:0000313" key="3">
    <source>
        <dbReference type="Proteomes" id="UP001165121"/>
    </source>
</evidence>
<feature type="compositionally biased region" description="Basic and acidic residues" evidence="1">
    <location>
        <begin position="22"/>
        <end position="38"/>
    </location>
</feature>
<protein>
    <submittedName>
        <fullName evidence="2">Unnamed protein product</fullName>
    </submittedName>
</protein>
<evidence type="ECO:0000313" key="2">
    <source>
        <dbReference type="EMBL" id="GMF57195.1"/>
    </source>
</evidence>